<comment type="caution">
    <text evidence="1">The sequence shown here is derived from an EMBL/GenBank/DDBJ whole genome shotgun (WGS) entry which is preliminary data.</text>
</comment>
<dbReference type="AlphaFoldDB" id="C8PF52"/>
<dbReference type="STRING" id="824.CGRAC_0305"/>
<keyword evidence="2" id="KW-1185">Reference proteome</keyword>
<dbReference type="Proteomes" id="UP000005709">
    <property type="component" value="Unassembled WGS sequence"/>
</dbReference>
<organism evidence="1 2">
    <name type="scientific">Campylobacter gracilis RM3268</name>
    <dbReference type="NCBI Taxonomy" id="553220"/>
    <lineage>
        <taxon>Bacteria</taxon>
        <taxon>Pseudomonadati</taxon>
        <taxon>Campylobacterota</taxon>
        <taxon>Epsilonproteobacteria</taxon>
        <taxon>Campylobacterales</taxon>
        <taxon>Campylobacteraceae</taxon>
        <taxon>Campylobacter</taxon>
    </lineage>
</organism>
<dbReference type="RefSeq" id="WP_005869782.1">
    <property type="nucleotide sequence ID" value="NZ_ACYG01000009.1"/>
</dbReference>
<gene>
    <name evidence="1" type="ORF">CAMGR0001_2693</name>
</gene>
<sequence>MKRRMIKLFILFLFFVLIFELVGNLFNFGRFPFHKSCEPFMMINRYDSGRPNDECIMQLMDENRTGDLFLYYFKTKYNHEEPLSELDEKAIKFLNIPNSKIITVNKDGVEKKFLIRD</sequence>
<accession>C8PF52</accession>
<reference evidence="1 2" key="1">
    <citation type="submission" date="2009-07" db="EMBL/GenBank/DDBJ databases">
        <authorList>
            <person name="Madupu R."/>
            <person name="Sebastian Y."/>
            <person name="Durkin A.S."/>
            <person name="Torralba M."/>
            <person name="Methe B."/>
            <person name="Sutton G.G."/>
            <person name="Strausberg R.L."/>
            <person name="Nelson K.E."/>
        </authorList>
    </citation>
    <scope>NUCLEOTIDE SEQUENCE [LARGE SCALE GENOMIC DNA]</scope>
    <source>
        <strain evidence="1 2">RM3268</strain>
    </source>
</reference>
<evidence type="ECO:0000313" key="1">
    <source>
        <dbReference type="EMBL" id="EEV18680.1"/>
    </source>
</evidence>
<evidence type="ECO:0000313" key="2">
    <source>
        <dbReference type="Proteomes" id="UP000005709"/>
    </source>
</evidence>
<dbReference type="EMBL" id="ACYG01000009">
    <property type="protein sequence ID" value="EEV18680.1"/>
    <property type="molecule type" value="Genomic_DNA"/>
</dbReference>
<name>C8PF52_9BACT</name>
<protein>
    <submittedName>
        <fullName evidence="1">Uncharacterized protein</fullName>
    </submittedName>
</protein>
<proteinExistence type="predicted"/>